<evidence type="ECO:0000259" key="1">
    <source>
        <dbReference type="Pfam" id="PF06985"/>
    </source>
</evidence>
<dbReference type="EMBL" id="MSZU01000095">
    <property type="protein sequence ID" value="OMP84340.1"/>
    <property type="molecule type" value="Genomic_DNA"/>
</dbReference>
<dbReference type="OrthoDB" id="3548654at2759"/>
<dbReference type="PANTHER" id="PTHR24148:SF64">
    <property type="entry name" value="HETEROKARYON INCOMPATIBILITY DOMAIN-CONTAINING PROTEIN"/>
    <property type="match status" value="1"/>
</dbReference>
<protein>
    <submittedName>
        <fullName evidence="2">Heterokaryon incompatibility protein 6, OR allele</fullName>
    </submittedName>
</protein>
<dbReference type="Pfam" id="PF26639">
    <property type="entry name" value="Het-6_barrel"/>
    <property type="match status" value="1"/>
</dbReference>
<gene>
    <name evidence="2" type="ORF">BK809_0000347</name>
</gene>
<dbReference type="AlphaFoldDB" id="A0A1S8B9X7"/>
<comment type="caution">
    <text evidence="2">The sequence shown here is derived from an EMBL/GenBank/DDBJ whole genome shotgun (WGS) entry which is preliminary data.</text>
</comment>
<dbReference type="PANTHER" id="PTHR24148">
    <property type="entry name" value="ANKYRIN REPEAT DOMAIN-CONTAINING PROTEIN 39 HOMOLOG-RELATED"/>
    <property type="match status" value="1"/>
</dbReference>
<sequence length="623" mass="70171">MDDNLSQAYQYRPLQSDRHIRLLHILDPDSHGGNKKPILYLVHMNIDTAPPFEAVSYVWGDPTPVGTLHLSISGDLGVAHNLNEALPYLIKVAALGTRYLWIDAICINQADHTEKDSQIPMMREIYTSAKYVLAWLGPDPPDDEYTENHGSLCSRIADAMDIVFRHSDTSPKEGTLAAVERWDNWIRDHLKDIMTKEAIPEERYDAWVSALDSITNNPFFTRAWTFQEWVLPEELFIVIGSHRFEPELLPVLSIYLNTWRLYEDKYPSQARLLDHELVRLAYQEQRKSNNGGRFGPSMLCRIMTRLHERAQALSSEPHDRIFAFLGLVDLPGFKPDSGLSMVDTLMSFSHHVISASNSLDIVPAGCGLRLPEFAGVPSWVPDWSPNQTPRALLHLGNINTDALWDAAKGFKHTCDNDFGSQELLVRGRVIGLVETCSPTRAEVVEQIGLENRTSWHAFMNGSSTVPWSPMKPLDMFRVILASISGGNDISQIFWTAEECVALCERHVILTDPLASDRDELNRTISPGEPDEDPDWGKFADIIFGLWKCRRLFQTSSGHYGLAWEDAEVGDAIAILHGLRVPVILKQTGSTGRYRVVCDASIEGIMFGEARTWEESEADDIILV</sequence>
<evidence type="ECO:0000313" key="3">
    <source>
        <dbReference type="Proteomes" id="UP000190776"/>
    </source>
</evidence>
<name>A0A1S8B9X7_9PEZI</name>
<dbReference type="Proteomes" id="UP000190776">
    <property type="component" value="Unassembled WGS sequence"/>
</dbReference>
<reference evidence="2 3" key="1">
    <citation type="submission" date="2017-01" db="EMBL/GenBank/DDBJ databases">
        <title>Draft genome sequence of Diplodia seriata F98.1, a fungal species involved in grapevine trunk diseases.</title>
        <authorList>
            <person name="Robert-Siegwald G."/>
            <person name="Vallet J."/>
            <person name="Abou-Mansour E."/>
            <person name="Xu J."/>
            <person name="Rey P."/>
            <person name="Bertsch C."/>
            <person name="Rego C."/>
            <person name="Larignon P."/>
            <person name="Fontaine F."/>
            <person name="Lebrun M.-H."/>
        </authorList>
    </citation>
    <scope>NUCLEOTIDE SEQUENCE [LARGE SCALE GENOMIC DNA]</scope>
    <source>
        <strain evidence="2 3">F98.1</strain>
    </source>
</reference>
<dbReference type="InterPro" id="IPR052895">
    <property type="entry name" value="HetReg/Transcr_Mod"/>
</dbReference>
<dbReference type="InterPro" id="IPR010730">
    <property type="entry name" value="HET"/>
</dbReference>
<dbReference type="STRING" id="420778.A0A1S8B9X7"/>
<proteinExistence type="predicted"/>
<evidence type="ECO:0000313" key="2">
    <source>
        <dbReference type="EMBL" id="OMP84340.1"/>
    </source>
</evidence>
<organism evidence="2 3">
    <name type="scientific">Diplodia seriata</name>
    <dbReference type="NCBI Taxonomy" id="420778"/>
    <lineage>
        <taxon>Eukaryota</taxon>
        <taxon>Fungi</taxon>
        <taxon>Dikarya</taxon>
        <taxon>Ascomycota</taxon>
        <taxon>Pezizomycotina</taxon>
        <taxon>Dothideomycetes</taxon>
        <taxon>Dothideomycetes incertae sedis</taxon>
        <taxon>Botryosphaeriales</taxon>
        <taxon>Botryosphaeriaceae</taxon>
        <taxon>Diplodia</taxon>
    </lineage>
</organism>
<feature type="domain" description="Heterokaryon incompatibility" evidence="1">
    <location>
        <begin position="52"/>
        <end position="228"/>
    </location>
</feature>
<dbReference type="Pfam" id="PF06985">
    <property type="entry name" value="HET"/>
    <property type="match status" value="1"/>
</dbReference>
<accession>A0A1S8B9X7</accession>